<feature type="domain" description="DUF4397" evidence="3">
    <location>
        <begin position="85"/>
        <end position="205"/>
    </location>
</feature>
<feature type="transmembrane region" description="Helical" evidence="2">
    <location>
        <begin position="38"/>
        <end position="59"/>
    </location>
</feature>
<organism evidence="4 5">
    <name type="scientific">Subtercola boreus</name>
    <dbReference type="NCBI Taxonomy" id="120213"/>
    <lineage>
        <taxon>Bacteria</taxon>
        <taxon>Bacillati</taxon>
        <taxon>Actinomycetota</taxon>
        <taxon>Actinomycetes</taxon>
        <taxon>Micrococcales</taxon>
        <taxon>Microbacteriaceae</taxon>
        <taxon>Subtercola</taxon>
    </lineage>
</organism>
<comment type="caution">
    <text evidence="4">The sequence shown here is derived from an EMBL/GenBank/DDBJ whole genome shotgun (WGS) entry which is preliminary data.</text>
</comment>
<dbReference type="EMBL" id="NBXE01000022">
    <property type="protein sequence ID" value="RFA26882.1"/>
    <property type="molecule type" value="Genomic_DNA"/>
</dbReference>
<dbReference type="Pfam" id="PF14344">
    <property type="entry name" value="DUF4397"/>
    <property type="match status" value="1"/>
</dbReference>
<keyword evidence="2" id="KW-0812">Transmembrane</keyword>
<proteinExistence type="predicted"/>
<dbReference type="InterPro" id="IPR025510">
    <property type="entry name" value="DUF4397"/>
</dbReference>
<evidence type="ECO:0000313" key="5">
    <source>
        <dbReference type="Proteomes" id="UP000257080"/>
    </source>
</evidence>
<feature type="region of interest" description="Disordered" evidence="1">
    <location>
        <begin position="341"/>
        <end position="361"/>
    </location>
</feature>
<keyword evidence="2" id="KW-0472">Membrane</keyword>
<evidence type="ECO:0000313" key="4">
    <source>
        <dbReference type="EMBL" id="RFA26882.1"/>
    </source>
</evidence>
<sequence>MCSAGATKRERTDMVKTLGCGNVQRAARGGEVPPRRRLRVSGVVVAALFGLIVGAMVGGPTLQVASATPSAVPAAAVSEAASTGWVRLAHLSPDTSAVDIQLTALAGGSVVSSLQDIAYGQVSNYIALPKGAYIVSMVPTGGDMTSPVIQASITVASGQPLTVAAYGKNASLKAAVFSDDLTAPAAGESRIRVVQASTAVPSVTVSTSTGTVLAAGVTSGTASPYSNVEAGPSTLTVSGGPTTSSAQVDLPVGAVSTLFVLDNASGGVTVTSVADASSVTALPTGGIQTGGGGTGVHVNAHLASPGGMAGPLATASSLLVASSLALALALLVGVALRRSHRPDGPAPALVQDPPSLPQRTR</sequence>
<dbReference type="OrthoDB" id="9783299at2"/>
<name>A0A3E0WB28_9MICO</name>
<dbReference type="Proteomes" id="UP000257080">
    <property type="component" value="Unassembled WGS sequence"/>
</dbReference>
<feature type="transmembrane region" description="Helical" evidence="2">
    <location>
        <begin position="318"/>
        <end position="336"/>
    </location>
</feature>
<evidence type="ECO:0000259" key="3">
    <source>
        <dbReference type="Pfam" id="PF14344"/>
    </source>
</evidence>
<dbReference type="AlphaFoldDB" id="A0A3E0WB28"/>
<evidence type="ECO:0000256" key="2">
    <source>
        <dbReference type="SAM" id="Phobius"/>
    </source>
</evidence>
<evidence type="ECO:0000256" key="1">
    <source>
        <dbReference type="SAM" id="MobiDB-lite"/>
    </source>
</evidence>
<gene>
    <name evidence="4" type="ORF">B7R25_09050</name>
</gene>
<reference evidence="4 5" key="1">
    <citation type="submission" date="2017-04" db="EMBL/GenBank/DDBJ databases">
        <title>Comparative genome analysis of Subtercola boreus.</title>
        <authorList>
            <person name="Cho Y.-J."/>
            <person name="Cho A."/>
            <person name="Kim O.-S."/>
            <person name="Lee J.-I."/>
        </authorList>
    </citation>
    <scope>NUCLEOTIDE SEQUENCE [LARGE SCALE GENOMIC DNA]</scope>
    <source>
        <strain evidence="4 5">P28004</strain>
    </source>
</reference>
<protein>
    <recommendedName>
        <fullName evidence="3">DUF4397 domain-containing protein</fullName>
    </recommendedName>
</protein>
<accession>A0A3E0WB28</accession>
<keyword evidence="2" id="KW-1133">Transmembrane helix</keyword>